<dbReference type="InterPro" id="IPR011050">
    <property type="entry name" value="Pectin_lyase_fold/virulence"/>
</dbReference>
<feature type="region of interest" description="Disordered" evidence="1">
    <location>
        <begin position="377"/>
        <end position="436"/>
    </location>
</feature>
<proteinExistence type="predicted"/>
<dbReference type="InterPro" id="IPR006626">
    <property type="entry name" value="PbH1"/>
</dbReference>
<evidence type="ECO:0000256" key="2">
    <source>
        <dbReference type="SAM" id="SignalP"/>
    </source>
</evidence>
<dbReference type="EMBL" id="JAAGOB010000006">
    <property type="protein sequence ID" value="NED96055.1"/>
    <property type="molecule type" value="Genomic_DNA"/>
</dbReference>
<evidence type="ECO:0000313" key="5">
    <source>
        <dbReference type="Proteomes" id="UP000469185"/>
    </source>
</evidence>
<comment type="caution">
    <text evidence="4">The sequence shown here is derived from an EMBL/GenBank/DDBJ whole genome shotgun (WGS) entry which is preliminary data.</text>
</comment>
<keyword evidence="2" id="KW-0732">Signal</keyword>
<reference evidence="4 5" key="1">
    <citation type="submission" date="2020-02" db="EMBL/GenBank/DDBJ databases">
        <authorList>
            <person name="Li X.-J."/>
            <person name="Feng X.-M."/>
        </authorList>
    </citation>
    <scope>NUCLEOTIDE SEQUENCE [LARGE SCALE GENOMIC DNA]</scope>
    <source>
        <strain evidence="4 5">CGMCC 4.7225</strain>
    </source>
</reference>
<dbReference type="AlphaFoldDB" id="A0A6N9YM76"/>
<dbReference type="RefSeq" id="WP_163818850.1">
    <property type="nucleotide sequence ID" value="NZ_JAAGOB010000006.1"/>
</dbReference>
<dbReference type="SMART" id="SM00710">
    <property type="entry name" value="PbH1"/>
    <property type="match status" value="6"/>
</dbReference>
<dbReference type="InterPro" id="IPR012334">
    <property type="entry name" value="Pectin_lyas_fold"/>
</dbReference>
<protein>
    <submittedName>
        <fullName evidence="4">Plasmid stabilization protein</fullName>
    </submittedName>
</protein>
<name>A0A6N9YM76_9ACTN</name>
<evidence type="ECO:0000256" key="1">
    <source>
        <dbReference type="SAM" id="MobiDB-lite"/>
    </source>
</evidence>
<feature type="chain" id="PRO_5038625577" evidence="2">
    <location>
        <begin position="27"/>
        <end position="453"/>
    </location>
</feature>
<dbReference type="Pfam" id="PF05048">
    <property type="entry name" value="NosD"/>
    <property type="match status" value="1"/>
</dbReference>
<dbReference type="Proteomes" id="UP000469185">
    <property type="component" value="Unassembled WGS sequence"/>
</dbReference>
<accession>A0A6N9YM76</accession>
<feature type="signal peptide" evidence="2">
    <location>
        <begin position="1"/>
        <end position="26"/>
    </location>
</feature>
<keyword evidence="5" id="KW-1185">Reference proteome</keyword>
<feature type="domain" description="Periplasmic copper-binding protein NosD beta helix" evidence="3">
    <location>
        <begin position="178"/>
        <end position="337"/>
    </location>
</feature>
<evidence type="ECO:0000313" key="4">
    <source>
        <dbReference type="EMBL" id="NED96055.1"/>
    </source>
</evidence>
<organism evidence="4 5">
    <name type="scientific">Phytoactinopolyspora alkaliphila</name>
    <dbReference type="NCBI Taxonomy" id="1783498"/>
    <lineage>
        <taxon>Bacteria</taxon>
        <taxon>Bacillati</taxon>
        <taxon>Actinomycetota</taxon>
        <taxon>Actinomycetes</taxon>
        <taxon>Jiangellales</taxon>
        <taxon>Jiangellaceae</taxon>
        <taxon>Phytoactinopolyspora</taxon>
    </lineage>
</organism>
<dbReference type="SUPFAM" id="SSF51126">
    <property type="entry name" value="Pectin lyase-like"/>
    <property type="match status" value="1"/>
</dbReference>
<sequence length="453" mass="46783">MGMCGAAGRRRLGIAVIVFIGLLASACGQGGDDEPGGSDSNDAAGDGAVIRVPEDAATIAEGLEQVTSGGMVLVGPGIYPEEVTIDKPDVTLRGTDRNAVVIDGEGTRSFGVFASAHGVRIENLTVHSTLFYGVLVTGMHDENGPLAHGGPGYTELDPAEFPPVERFSIDHVTAYNNGLYGIYAFNARHGSITDSYTSGSADSGFYVGQCEQCDILVTSNVAERNAIGFENANASDSLMIAGNRFSGNRIGMTLISSYQEAFTPQRENVVVGNLISENTSDDSPAHALGGFGVGLAVNGGQRNLVSANRIEGNPHSGISLSNAEDIPAVENRFIGNVLGGNGVDVVDQSAARAPSAANCFEENTATTASPSVLLDMSCPADDSADEPASADDSPRVEAPPGISFLKVPVPPDQPSRIDVETVPAPLPDSVDMPSEAEFGVPDTTLLAERVGTA</sequence>
<evidence type="ECO:0000259" key="3">
    <source>
        <dbReference type="Pfam" id="PF05048"/>
    </source>
</evidence>
<gene>
    <name evidence="4" type="ORF">G1H11_12125</name>
</gene>
<dbReference type="InterPro" id="IPR007742">
    <property type="entry name" value="NosD_dom"/>
</dbReference>
<dbReference type="Gene3D" id="2.160.20.10">
    <property type="entry name" value="Single-stranded right-handed beta-helix, Pectin lyase-like"/>
    <property type="match status" value="1"/>
</dbReference>